<keyword evidence="3" id="KW-1185">Reference proteome</keyword>
<dbReference type="Pfam" id="PF07734">
    <property type="entry name" value="FBA_1"/>
    <property type="match status" value="1"/>
</dbReference>
<reference evidence="2 3" key="1">
    <citation type="journal article" date="2013" name="Front. Plant Sci.">
        <title>The Reference Genome of the Halophytic Plant Eutrema salsugineum.</title>
        <authorList>
            <person name="Yang R."/>
            <person name="Jarvis D.E."/>
            <person name="Chen H."/>
            <person name="Beilstein M.A."/>
            <person name="Grimwood J."/>
            <person name="Jenkins J."/>
            <person name="Shu S."/>
            <person name="Prochnik S."/>
            <person name="Xin M."/>
            <person name="Ma C."/>
            <person name="Schmutz J."/>
            <person name="Wing R.A."/>
            <person name="Mitchell-Olds T."/>
            <person name="Schumaker K.S."/>
            <person name="Wang X."/>
        </authorList>
    </citation>
    <scope>NUCLEOTIDE SEQUENCE [LARGE SCALE GENOMIC DNA]</scope>
</reference>
<dbReference type="Proteomes" id="UP000030689">
    <property type="component" value="Unassembled WGS sequence"/>
</dbReference>
<dbReference type="InterPro" id="IPR001810">
    <property type="entry name" value="F-box_dom"/>
</dbReference>
<dbReference type="InterPro" id="IPR017451">
    <property type="entry name" value="F-box-assoc_interact_dom"/>
</dbReference>
<dbReference type="CDD" id="cd22157">
    <property type="entry name" value="F-box_AtFBW1-like"/>
    <property type="match status" value="1"/>
</dbReference>
<protein>
    <recommendedName>
        <fullName evidence="1">F-box domain-containing protein</fullName>
    </recommendedName>
</protein>
<dbReference type="NCBIfam" id="TIGR01640">
    <property type="entry name" value="F_box_assoc_1"/>
    <property type="match status" value="1"/>
</dbReference>
<dbReference type="KEGG" id="eus:EUTSA_v10022288mg"/>
<gene>
    <name evidence="2" type="ORF">EUTSA_v10022288mg</name>
</gene>
<dbReference type="OMA" id="DYCHGIS"/>
<dbReference type="InterPro" id="IPR011043">
    <property type="entry name" value="Gal_Oxase/kelch_b-propeller"/>
</dbReference>
<dbReference type="SMART" id="SM00256">
    <property type="entry name" value="FBOX"/>
    <property type="match status" value="1"/>
</dbReference>
<dbReference type="InterPro" id="IPR036047">
    <property type="entry name" value="F-box-like_dom_sf"/>
</dbReference>
<dbReference type="SUPFAM" id="SSF50965">
    <property type="entry name" value="Galactose oxidase, central domain"/>
    <property type="match status" value="1"/>
</dbReference>
<dbReference type="AlphaFoldDB" id="V4LAT3"/>
<name>V4LAT3_EUTSA</name>
<dbReference type="InterPro" id="IPR006527">
    <property type="entry name" value="F-box-assoc_dom_typ1"/>
</dbReference>
<dbReference type="PANTHER" id="PTHR31672:SF13">
    <property type="entry name" value="F-BOX PROTEIN CPR30-LIKE"/>
    <property type="match status" value="1"/>
</dbReference>
<dbReference type="EMBL" id="KI517408">
    <property type="protein sequence ID" value="ESQ47505.1"/>
    <property type="molecule type" value="Genomic_DNA"/>
</dbReference>
<organism evidence="2 3">
    <name type="scientific">Eutrema salsugineum</name>
    <name type="common">Saltwater cress</name>
    <name type="synonym">Sisymbrium salsugineum</name>
    <dbReference type="NCBI Taxonomy" id="72664"/>
    <lineage>
        <taxon>Eukaryota</taxon>
        <taxon>Viridiplantae</taxon>
        <taxon>Streptophyta</taxon>
        <taxon>Embryophyta</taxon>
        <taxon>Tracheophyta</taxon>
        <taxon>Spermatophyta</taxon>
        <taxon>Magnoliopsida</taxon>
        <taxon>eudicotyledons</taxon>
        <taxon>Gunneridae</taxon>
        <taxon>Pentapetalae</taxon>
        <taxon>rosids</taxon>
        <taxon>malvids</taxon>
        <taxon>Brassicales</taxon>
        <taxon>Brassicaceae</taxon>
        <taxon>Eutremeae</taxon>
        <taxon>Eutrema</taxon>
    </lineage>
</organism>
<feature type="domain" description="F-box" evidence="1">
    <location>
        <begin position="1"/>
        <end position="46"/>
    </location>
</feature>
<accession>V4LAT3</accession>
<dbReference type="PANTHER" id="PTHR31672">
    <property type="entry name" value="BNACNNG10540D PROTEIN"/>
    <property type="match status" value="1"/>
</dbReference>
<dbReference type="SUPFAM" id="SSF81383">
    <property type="entry name" value="F-box domain"/>
    <property type="match status" value="1"/>
</dbReference>
<evidence type="ECO:0000313" key="3">
    <source>
        <dbReference type="Proteomes" id="UP000030689"/>
    </source>
</evidence>
<dbReference type="InterPro" id="IPR050796">
    <property type="entry name" value="SCF_F-box_component"/>
</dbReference>
<evidence type="ECO:0000259" key="1">
    <source>
        <dbReference type="PROSITE" id="PS50181"/>
    </source>
</evidence>
<evidence type="ECO:0000313" key="2">
    <source>
        <dbReference type="EMBL" id="ESQ47505.1"/>
    </source>
</evidence>
<dbReference type="Gramene" id="ESQ47505">
    <property type="protein sequence ID" value="ESQ47505"/>
    <property type="gene ID" value="EUTSA_v10022288mg"/>
</dbReference>
<proteinExistence type="predicted"/>
<dbReference type="Pfam" id="PF00646">
    <property type="entry name" value="F-box"/>
    <property type="match status" value="1"/>
</dbReference>
<dbReference type="PROSITE" id="PS50181">
    <property type="entry name" value="FBOX"/>
    <property type="match status" value="1"/>
</dbReference>
<sequence>MEKISLPWDLVEEILSRVPSKSVTRFRSASKQWNDLLVSNKFAKKHSANAPKESVIIMLIHSRVHLMRINLDGIQDNVAPSVKVGAQLYLKDPLSSSSHQVDIRKVCHCDGLLLCATKENRLVIWNPCSGETKWIQPRDSYKRTDFYALVSYKESDYYALGYNNNSSCKKYKFLRVDRQDISVNNEFEIYDVASDSWRKRRSWHISEENTYWIAQGWPDKFLLSFDFSTEKFQSLSLPHPFLYRVAALSLIREEQLCLLGADHYHNVDTKSSDLHVWVATSTGPVMSRIKFLTVEDRPTLFSIGLSFLVDEQNNAVIFCNENKHIRDEVRRGGNIRGSYCQFLLNYVPSLAQIQQGTLLKD</sequence>